<organism evidence="2 3">
    <name type="scientific">Mucuna pruriens</name>
    <name type="common">Velvet bean</name>
    <name type="synonym">Dolichos pruriens</name>
    <dbReference type="NCBI Taxonomy" id="157652"/>
    <lineage>
        <taxon>Eukaryota</taxon>
        <taxon>Viridiplantae</taxon>
        <taxon>Streptophyta</taxon>
        <taxon>Embryophyta</taxon>
        <taxon>Tracheophyta</taxon>
        <taxon>Spermatophyta</taxon>
        <taxon>Magnoliopsida</taxon>
        <taxon>eudicotyledons</taxon>
        <taxon>Gunneridae</taxon>
        <taxon>Pentapetalae</taxon>
        <taxon>rosids</taxon>
        <taxon>fabids</taxon>
        <taxon>Fabales</taxon>
        <taxon>Fabaceae</taxon>
        <taxon>Papilionoideae</taxon>
        <taxon>50 kb inversion clade</taxon>
        <taxon>NPAAA clade</taxon>
        <taxon>indigoferoid/millettioid clade</taxon>
        <taxon>Phaseoleae</taxon>
        <taxon>Mucuna</taxon>
    </lineage>
</organism>
<reference evidence="2" key="1">
    <citation type="submission" date="2018-05" db="EMBL/GenBank/DDBJ databases">
        <title>Draft genome of Mucuna pruriens seed.</title>
        <authorList>
            <person name="Nnadi N.E."/>
            <person name="Vos R."/>
            <person name="Hasami M.H."/>
            <person name="Devisetty U.K."/>
            <person name="Aguiy J.C."/>
        </authorList>
    </citation>
    <scope>NUCLEOTIDE SEQUENCE [LARGE SCALE GENOMIC DNA]</scope>
    <source>
        <strain evidence="2">JCA_2017</strain>
    </source>
</reference>
<comment type="caution">
    <text evidence="2">The sequence shown here is derived from an EMBL/GenBank/DDBJ whole genome shotgun (WGS) entry which is preliminary data.</text>
</comment>
<keyword evidence="3" id="KW-1185">Reference proteome</keyword>
<evidence type="ECO:0000313" key="2">
    <source>
        <dbReference type="EMBL" id="RDX67928.1"/>
    </source>
</evidence>
<name>A0A371EPE9_MUCPR</name>
<sequence length="201" mass="22448">MKHPTEDHSLIGIDFIDELVEECLQLDNSSEDSENFAEGIDLIGCLGSIIVEANNDEVHNLSSSEDENTYLVDLIKQRVESDSNPTRTNSIKRIRSQQPMAEIMSAHLVPSLTLVGQPDPKASNANSSSPPPPMELKPLPSHLKYAYLDTKQQLPIIIANNLHQKQHKKAIGWKLSDLLGINPSICMHRILMEEEAKPIRQ</sequence>
<dbReference type="AlphaFoldDB" id="A0A371EPE9"/>
<dbReference type="Proteomes" id="UP000257109">
    <property type="component" value="Unassembled WGS sequence"/>
</dbReference>
<protein>
    <submittedName>
        <fullName evidence="2">Uncharacterized protein</fullName>
    </submittedName>
</protein>
<evidence type="ECO:0000256" key="1">
    <source>
        <dbReference type="SAM" id="MobiDB-lite"/>
    </source>
</evidence>
<proteinExistence type="predicted"/>
<gene>
    <name evidence="2" type="ORF">CR513_53143</name>
</gene>
<feature type="non-terminal residue" evidence="2">
    <location>
        <position position="1"/>
    </location>
</feature>
<accession>A0A371EPE9</accession>
<evidence type="ECO:0000313" key="3">
    <source>
        <dbReference type="Proteomes" id="UP000257109"/>
    </source>
</evidence>
<feature type="region of interest" description="Disordered" evidence="1">
    <location>
        <begin position="115"/>
        <end position="136"/>
    </location>
</feature>
<dbReference type="EMBL" id="QJKJ01012767">
    <property type="protein sequence ID" value="RDX67928.1"/>
    <property type="molecule type" value="Genomic_DNA"/>
</dbReference>